<dbReference type="EMBL" id="VZAP01000001">
    <property type="protein sequence ID" value="MQO91084.1"/>
    <property type="molecule type" value="Genomic_DNA"/>
</dbReference>
<dbReference type="RefSeq" id="WP_153136785.1">
    <property type="nucleotide sequence ID" value="NZ_JAHOFA010000013.1"/>
</dbReference>
<comment type="caution">
    <text evidence="2">The sequence shown here is derived from an EMBL/GenBank/DDBJ whole genome shotgun (WGS) entry which is preliminary data.</text>
</comment>
<proteinExistence type="predicted"/>
<dbReference type="AlphaFoldDB" id="A0AA90VKM0"/>
<sequence>MTTHVYLKYAIALLMEEYGLQTEQDITFKEIKEELIKGLNAFSVKPIGDYCGQTKVSFGFTKEKNDAKKYIYLSPNAITSEMKASNLYNVVCKTCSEENMDLLKAYKISQSEVPTSGEFNSFSDSGNIGRGKPSATVLDQCFALITSTTALKPCLQYKSGVGKVSTDNTCLIPDLDISDLQNFIKLFKRIRIQKLDSSLMVGKVECDEKTLKYIPQRPNIFRGNFPNAPHSSALGSIALLGAIGEMTKEKDVSELAKKVLESLKDCNFYAIKYGDASVFSFNHSIIRLAERGKLRKIVDSLYYVVLYKEGRKSTNNAFEYQKFDLFASRFLQIFNRPTFKDFLAFRAEYPYDIELLLNTYFCDMEKIDKEIVSSAKELGKWLNYVAYRSTQKKVGTSVQKEEDVSANGGNLKKKIAEAEAKAKVLVELESSIFSAKSGDALIAHTITRAGRLSGLDAPAEASLFMEKAASGELPLEQAKNLLIAFSRLKSKIEETDKVTSSDNQSIENEEVTGDYSNI</sequence>
<dbReference type="Proteomes" id="UP000421283">
    <property type="component" value="Unassembled WGS sequence"/>
</dbReference>
<accession>A0AA90VKM0</accession>
<organism evidence="2 3">
    <name type="scientific">Segatella copri</name>
    <dbReference type="NCBI Taxonomy" id="165179"/>
    <lineage>
        <taxon>Bacteria</taxon>
        <taxon>Pseudomonadati</taxon>
        <taxon>Bacteroidota</taxon>
        <taxon>Bacteroidia</taxon>
        <taxon>Bacteroidales</taxon>
        <taxon>Prevotellaceae</taxon>
        <taxon>Segatella</taxon>
    </lineage>
</organism>
<evidence type="ECO:0000313" key="3">
    <source>
        <dbReference type="Proteomes" id="UP000421283"/>
    </source>
</evidence>
<feature type="region of interest" description="Disordered" evidence="1">
    <location>
        <begin position="494"/>
        <end position="518"/>
    </location>
</feature>
<evidence type="ECO:0000256" key="1">
    <source>
        <dbReference type="SAM" id="MobiDB-lite"/>
    </source>
</evidence>
<gene>
    <name evidence="2" type="primary">cas8c</name>
    <name evidence="2" type="ORF">F7D31_00030</name>
</gene>
<evidence type="ECO:0000313" key="2">
    <source>
        <dbReference type="EMBL" id="MQO91084.1"/>
    </source>
</evidence>
<reference evidence="3" key="1">
    <citation type="submission" date="2019-09" db="EMBL/GenBank/DDBJ databases">
        <title>Distinct polysaccharide growth profiles of human intestinal Prevotella copri isolates.</title>
        <authorList>
            <person name="Fehlner-Peach H."/>
            <person name="Magnabosco C."/>
            <person name="Raghavan V."/>
            <person name="Scher J.U."/>
            <person name="Tett A."/>
            <person name="Cox L.M."/>
            <person name="Gottsegen C."/>
            <person name="Watters A."/>
            <person name="Wiltshire- Gordon J.D."/>
            <person name="Segata N."/>
            <person name="Bonneau R."/>
            <person name="Littman D.R."/>
        </authorList>
    </citation>
    <scope>NUCLEOTIDE SEQUENCE [LARGE SCALE GENOMIC DNA]</scope>
    <source>
        <strain evidence="3">iAU3127</strain>
    </source>
</reference>
<protein>
    <submittedName>
        <fullName evidence="2">Type I-PGING CRISPR-associated protein Cas8c/Csp2</fullName>
    </submittedName>
</protein>
<dbReference type="InterPro" id="IPR020029">
    <property type="entry name" value="CRISPR-assoc_Csp2"/>
</dbReference>
<name>A0AA90VKM0_9BACT</name>
<dbReference type="NCBIfam" id="TIGR03487">
    <property type="entry name" value="cas_csp2"/>
    <property type="match status" value="1"/>
</dbReference>